<organism evidence="7 8">
    <name type="scientific">Helobdella robusta</name>
    <name type="common">Californian leech</name>
    <dbReference type="NCBI Taxonomy" id="6412"/>
    <lineage>
        <taxon>Eukaryota</taxon>
        <taxon>Metazoa</taxon>
        <taxon>Spiralia</taxon>
        <taxon>Lophotrochozoa</taxon>
        <taxon>Annelida</taxon>
        <taxon>Clitellata</taxon>
        <taxon>Hirudinea</taxon>
        <taxon>Rhynchobdellida</taxon>
        <taxon>Glossiphoniidae</taxon>
        <taxon>Helobdella</taxon>
    </lineage>
</organism>
<keyword evidence="8" id="KW-1185">Reference proteome</keyword>
<evidence type="ECO:0000313" key="7">
    <source>
        <dbReference type="EnsemblMetazoa" id="HelroP154433"/>
    </source>
</evidence>
<sequence>MLSFQSCVASIVDCWSSFNISLSNGCAGSHAAAKKAWLPGAVIQWLMENNCSDAYELEDTLSSILFNEFHLLVEDGTLSLVCSQIIDALTLCESGRASEAVEKYCNKSNRPVANPPVTIQQDDDDDDDDEEVSNGQDEDVVMVIMDTTAPDSSTSAEHHHQPQPEQQQLQQPQHPQSSQQQQPQQPREQRRNLYNQPDQDGWTTVSKQHKKK</sequence>
<reference evidence="8" key="1">
    <citation type="submission" date="2012-12" db="EMBL/GenBank/DDBJ databases">
        <authorList>
            <person name="Hellsten U."/>
            <person name="Grimwood J."/>
            <person name="Chapman J.A."/>
            <person name="Shapiro H."/>
            <person name="Aerts A."/>
            <person name="Otillar R.P."/>
            <person name="Terry A.Y."/>
            <person name="Boore J.L."/>
            <person name="Simakov O."/>
            <person name="Marletaz F."/>
            <person name="Cho S.-J."/>
            <person name="Edsinger-Gonzales E."/>
            <person name="Havlak P."/>
            <person name="Kuo D.-H."/>
            <person name="Larsson T."/>
            <person name="Lv J."/>
            <person name="Arendt D."/>
            <person name="Savage R."/>
            <person name="Osoegawa K."/>
            <person name="de Jong P."/>
            <person name="Lindberg D.R."/>
            <person name="Seaver E.C."/>
            <person name="Weisblat D.A."/>
            <person name="Putnam N.H."/>
            <person name="Grigoriev I.V."/>
            <person name="Rokhsar D.S."/>
        </authorList>
    </citation>
    <scope>NUCLEOTIDE SEQUENCE</scope>
</reference>
<accession>T1ELE8</accession>
<reference evidence="7" key="3">
    <citation type="submission" date="2015-06" db="UniProtKB">
        <authorList>
            <consortium name="EnsemblMetazoa"/>
        </authorList>
    </citation>
    <scope>IDENTIFICATION</scope>
</reference>
<dbReference type="GO" id="GO:0000462">
    <property type="term" value="P:maturation of SSU-rRNA from tricistronic rRNA transcript (SSU-rRNA, 5.8S rRNA, LSU-rRNA)"/>
    <property type="evidence" value="ECO:0000318"/>
    <property type="project" value="GO_Central"/>
</dbReference>
<dbReference type="PANTHER" id="PTHR21250">
    <property type="entry name" value="PRE-RRNA-PROCESSING PROTEIN TSR2 HOMOLOG"/>
    <property type="match status" value="1"/>
</dbReference>
<feature type="region of interest" description="Disordered" evidence="5">
    <location>
        <begin position="107"/>
        <end position="212"/>
    </location>
</feature>
<dbReference type="RefSeq" id="XP_009011051.1">
    <property type="nucleotide sequence ID" value="XM_009012803.1"/>
</dbReference>
<dbReference type="GO" id="GO:0005634">
    <property type="term" value="C:nucleus"/>
    <property type="evidence" value="ECO:0000318"/>
    <property type="project" value="GO_Central"/>
</dbReference>
<feature type="compositionally biased region" description="Low complexity" evidence="5">
    <location>
        <begin position="163"/>
        <end position="186"/>
    </location>
</feature>
<comment type="function">
    <text evidence="1">May be involved in 20S pre-rRNA processing.</text>
</comment>
<dbReference type="InParanoid" id="T1ELE8"/>
<dbReference type="AlphaFoldDB" id="T1ELE8"/>
<dbReference type="Pfam" id="PF10273">
    <property type="entry name" value="WGG"/>
    <property type="match status" value="1"/>
</dbReference>
<evidence type="ECO:0000313" key="6">
    <source>
        <dbReference type="EMBL" id="ESO10782.1"/>
    </source>
</evidence>
<dbReference type="KEGG" id="hro:HELRODRAFT_154433"/>
<name>T1ELE8_HELRO</name>
<dbReference type="STRING" id="6412.T1ELE8"/>
<gene>
    <name evidence="7" type="primary">20197398</name>
    <name evidence="6" type="ORF">HELRODRAFT_154433</name>
</gene>
<dbReference type="EnsemblMetazoa" id="HelroT154433">
    <property type="protein sequence ID" value="HelroP154433"/>
    <property type="gene ID" value="HelroG154433"/>
</dbReference>
<dbReference type="EMBL" id="AMQM01002743">
    <property type="status" value="NOT_ANNOTATED_CDS"/>
    <property type="molecule type" value="Genomic_DNA"/>
</dbReference>
<evidence type="ECO:0000256" key="1">
    <source>
        <dbReference type="ARBA" id="ARBA00002210"/>
    </source>
</evidence>
<evidence type="ECO:0000256" key="3">
    <source>
        <dbReference type="ARBA" id="ARBA00017551"/>
    </source>
</evidence>
<reference evidence="6 8" key="2">
    <citation type="journal article" date="2013" name="Nature">
        <title>Insights into bilaterian evolution from three spiralian genomes.</title>
        <authorList>
            <person name="Simakov O."/>
            <person name="Marletaz F."/>
            <person name="Cho S.J."/>
            <person name="Edsinger-Gonzales E."/>
            <person name="Havlak P."/>
            <person name="Hellsten U."/>
            <person name="Kuo D.H."/>
            <person name="Larsson T."/>
            <person name="Lv J."/>
            <person name="Arendt D."/>
            <person name="Savage R."/>
            <person name="Osoegawa K."/>
            <person name="de Jong P."/>
            <person name="Grimwood J."/>
            <person name="Chapman J.A."/>
            <person name="Shapiro H."/>
            <person name="Aerts A."/>
            <person name="Otillar R.P."/>
            <person name="Terry A.Y."/>
            <person name="Boore J.L."/>
            <person name="Grigoriev I.V."/>
            <person name="Lindberg D.R."/>
            <person name="Seaver E.C."/>
            <person name="Weisblat D.A."/>
            <person name="Putnam N.H."/>
            <person name="Rokhsar D.S."/>
        </authorList>
    </citation>
    <scope>NUCLEOTIDE SEQUENCE</scope>
</reference>
<dbReference type="OrthoDB" id="263560at2759"/>
<proteinExistence type="inferred from homology"/>
<evidence type="ECO:0000256" key="2">
    <source>
        <dbReference type="ARBA" id="ARBA00006524"/>
    </source>
</evidence>
<protein>
    <recommendedName>
        <fullName evidence="3">Pre-rRNA-processing protein TSR2 homolog</fullName>
    </recommendedName>
</protein>
<dbReference type="CTD" id="20197398"/>
<evidence type="ECO:0000256" key="5">
    <source>
        <dbReference type="SAM" id="MobiDB-lite"/>
    </source>
</evidence>
<feature type="compositionally biased region" description="Acidic residues" evidence="5">
    <location>
        <begin position="121"/>
        <end position="140"/>
    </location>
</feature>
<keyword evidence="4" id="KW-0698">rRNA processing</keyword>
<comment type="similarity">
    <text evidence="2">Belongs to the TSR2 family.</text>
</comment>
<evidence type="ECO:0000256" key="4">
    <source>
        <dbReference type="ARBA" id="ARBA00022552"/>
    </source>
</evidence>
<dbReference type="Proteomes" id="UP000015101">
    <property type="component" value="Unassembled WGS sequence"/>
</dbReference>
<feature type="compositionally biased region" description="Polar residues" evidence="5">
    <location>
        <begin position="192"/>
        <end position="206"/>
    </location>
</feature>
<dbReference type="InterPro" id="IPR019398">
    <property type="entry name" value="Pre-rRNA_process_TSR2"/>
</dbReference>
<dbReference type="GeneID" id="20197398"/>
<evidence type="ECO:0000313" key="8">
    <source>
        <dbReference type="Proteomes" id="UP000015101"/>
    </source>
</evidence>
<dbReference type="eggNOG" id="KOG4032">
    <property type="taxonomic scope" value="Eukaryota"/>
</dbReference>
<dbReference type="EMBL" id="KB095858">
    <property type="protein sequence ID" value="ESO10782.1"/>
    <property type="molecule type" value="Genomic_DNA"/>
</dbReference>
<dbReference type="HOGENOM" id="CLU_1300876_0_0_1"/>